<keyword evidence="2" id="KW-1185">Reference proteome</keyword>
<accession>A0ABS1QBU4</accession>
<gene>
    <name evidence="1" type="ORF">JET18_00865</name>
</gene>
<name>A0ABS1QBU4_9FLAO</name>
<dbReference type="Proteomes" id="UP000661696">
    <property type="component" value="Unassembled WGS sequence"/>
</dbReference>
<evidence type="ECO:0000313" key="1">
    <source>
        <dbReference type="EMBL" id="MBL1219373.1"/>
    </source>
</evidence>
<comment type="caution">
    <text evidence="1">The sequence shown here is derived from an EMBL/GenBank/DDBJ whole genome shotgun (WGS) entry which is preliminary data.</text>
</comment>
<evidence type="ECO:0000313" key="2">
    <source>
        <dbReference type="Proteomes" id="UP000661696"/>
    </source>
</evidence>
<dbReference type="RefSeq" id="WP_202088517.1">
    <property type="nucleotide sequence ID" value="NZ_JAELVM010000001.1"/>
</dbReference>
<reference evidence="1 2" key="1">
    <citation type="submission" date="2020-12" db="EMBL/GenBank/DDBJ databases">
        <title>Chryseobacterium endoalhailicus sp. nov., isolated from seed of leguminous plant.</title>
        <authorList>
            <person name="Zhang X."/>
        </authorList>
    </citation>
    <scope>NUCLEOTIDE SEQUENCE [LARGE SCALE GENOMIC DNA]</scope>
    <source>
        <strain evidence="1 2">L7</strain>
    </source>
</reference>
<proteinExistence type="predicted"/>
<protein>
    <submittedName>
        <fullName evidence="1">Uncharacterized protein</fullName>
    </submittedName>
</protein>
<sequence length="266" mass="31044">MELPMYQALTEFQDCYLDAFEKFPEFTLLEYLREYKKKYELLSHENMTLLSKYGGELMTIANHYNMYGKTLGLTNMLPPYIVNDHGLSLGQIIREIRAGKKFDEEEQNNLTDIFKKYENCRNELGKHVTVNVTLESIIFLINEKIDNAKQAFRETDRKPIYSVQDNPEVDFSDNSDKVKLIMLERLGIINYIKTIQTKPDTISHTSEILSAITGIDSKTLNSYLYPMLKPCRDDDDKNSPYKNPENLEKAERELIKLKIKNIHANH</sequence>
<dbReference type="EMBL" id="JAELVM010000001">
    <property type="protein sequence ID" value="MBL1219373.1"/>
    <property type="molecule type" value="Genomic_DNA"/>
</dbReference>
<organism evidence="1 2">
    <name type="scientific">Chryseobacterium endalhagicum</name>
    <dbReference type="NCBI Taxonomy" id="2797638"/>
    <lineage>
        <taxon>Bacteria</taxon>
        <taxon>Pseudomonadati</taxon>
        <taxon>Bacteroidota</taxon>
        <taxon>Flavobacteriia</taxon>
        <taxon>Flavobacteriales</taxon>
        <taxon>Weeksellaceae</taxon>
        <taxon>Chryseobacterium group</taxon>
        <taxon>Chryseobacterium</taxon>
    </lineage>
</organism>